<dbReference type="PROSITE" id="PS50931">
    <property type="entry name" value="HTH_LYSR"/>
    <property type="match status" value="1"/>
</dbReference>
<organism evidence="6 7">
    <name type="scientific">Bordetella genomosp. 10</name>
    <dbReference type="NCBI Taxonomy" id="1416804"/>
    <lineage>
        <taxon>Bacteria</taxon>
        <taxon>Pseudomonadati</taxon>
        <taxon>Pseudomonadota</taxon>
        <taxon>Betaproteobacteria</taxon>
        <taxon>Burkholderiales</taxon>
        <taxon>Alcaligenaceae</taxon>
        <taxon>Bordetella</taxon>
    </lineage>
</organism>
<comment type="caution">
    <text evidence="6">The sequence shown here is derived from an EMBL/GenBank/DDBJ whole genome shotgun (WGS) entry which is preliminary data.</text>
</comment>
<dbReference type="InterPro" id="IPR036390">
    <property type="entry name" value="WH_DNA-bd_sf"/>
</dbReference>
<evidence type="ECO:0000259" key="5">
    <source>
        <dbReference type="PROSITE" id="PS50931"/>
    </source>
</evidence>
<dbReference type="GO" id="GO:0000976">
    <property type="term" value="F:transcription cis-regulatory region binding"/>
    <property type="evidence" value="ECO:0007669"/>
    <property type="project" value="TreeGrafter"/>
</dbReference>
<keyword evidence="3" id="KW-0238">DNA-binding</keyword>
<dbReference type="CDD" id="cd08442">
    <property type="entry name" value="PBP2_YofA_SoxR_like"/>
    <property type="match status" value="1"/>
</dbReference>
<keyword evidence="2" id="KW-0805">Transcription regulation</keyword>
<reference evidence="7" key="1">
    <citation type="submission" date="2017-05" db="EMBL/GenBank/DDBJ databases">
        <title>Complete and WGS of Bordetella genogroups.</title>
        <authorList>
            <person name="Spilker T."/>
            <person name="Lipuma J."/>
        </authorList>
    </citation>
    <scope>NUCLEOTIDE SEQUENCE [LARGE SCALE GENOMIC DNA]</scope>
    <source>
        <strain evidence="7">AU16122</strain>
    </source>
</reference>
<evidence type="ECO:0000313" key="7">
    <source>
        <dbReference type="Proteomes" id="UP000216020"/>
    </source>
</evidence>
<dbReference type="RefSeq" id="WP_094852530.1">
    <property type="nucleotide sequence ID" value="NZ_NEVM01000001.1"/>
</dbReference>
<dbReference type="OrthoDB" id="464481at2"/>
<protein>
    <submittedName>
        <fullName evidence="6">LysR family transcriptional regulator</fullName>
    </submittedName>
</protein>
<dbReference type="InterPro" id="IPR005119">
    <property type="entry name" value="LysR_subst-bd"/>
</dbReference>
<dbReference type="Gene3D" id="1.10.10.10">
    <property type="entry name" value="Winged helix-like DNA-binding domain superfamily/Winged helix DNA-binding domain"/>
    <property type="match status" value="1"/>
</dbReference>
<keyword evidence="4" id="KW-0804">Transcription</keyword>
<gene>
    <name evidence="6" type="ORF">CAL29_09005</name>
</gene>
<dbReference type="Pfam" id="PF00126">
    <property type="entry name" value="HTH_1"/>
    <property type="match status" value="1"/>
</dbReference>
<accession>A0A261SQ63</accession>
<dbReference type="GO" id="GO:0003700">
    <property type="term" value="F:DNA-binding transcription factor activity"/>
    <property type="evidence" value="ECO:0007669"/>
    <property type="project" value="InterPro"/>
</dbReference>
<evidence type="ECO:0000313" key="6">
    <source>
        <dbReference type="EMBL" id="OZI38433.1"/>
    </source>
</evidence>
<name>A0A261SQ63_9BORD</name>
<dbReference type="FunFam" id="1.10.10.10:FF:000001">
    <property type="entry name" value="LysR family transcriptional regulator"/>
    <property type="match status" value="1"/>
</dbReference>
<evidence type="ECO:0000256" key="3">
    <source>
        <dbReference type="ARBA" id="ARBA00023125"/>
    </source>
</evidence>
<dbReference type="Pfam" id="PF03466">
    <property type="entry name" value="LysR_substrate"/>
    <property type="match status" value="1"/>
</dbReference>
<dbReference type="PANTHER" id="PTHR30126:SF40">
    <property type="entry name" value="HTH-TYPE TRANSCRIPTIONAL REGULATOR GLTR"/>
    <property type="match status" value="1"/>
</dbReference>
<comment type="similarity">
    <text evidence="1">Belongs to the LysR transcriptional regulatory family.</text>
</comment>
<dbReference type="InterPro" id="IPR000847">
    <property type="entry name" value="LysR_HTH_N"/>
</dbReference>
<keyword evidence="7" id="KW-1185">Reference proteome</keyword>
<evidence type="ECO:0000256" key="4">
    <source>
        <dbReference type="ARBA" id="ARBA00023163"/>
    </source>
</evidence>
<dbReference type="Proteomes" id="UP000216020">
    <property type="component" value="Unassembled WGS sequence"/>
</dbReference>
<proteinExistence type="inferred from homology"/>
<evidence type="ECO:0000256" key="2">
    <source>
        <dbReference type="ARBA" id="ARBA00023015"/>
    </source>
</evidence>
<dbReference type="AlphaFoldDB" id="A0A261SQ63"/>
<dbReference type="SUPFAM" id="SSF53850">
    <property type="entry name" value="Periplasmic binding protein-like II"/>
    <property type="match status" value="1"/>
</dbReference>
<dbReference type="Gene3D" id="3.40.190.290">
    <property type="match status" value="1"/>
</dbReference>
<sequence>MDLADLRTFEAVARHGSMNKAAAELHTVQSNVTARIRALEDELGLPLFQRHARGVAMTPAGQRVLPYAGRIARLLAEAGMAARDDGRPQGALTLGALETTTALRLSPALTAYARAYPDVRLVMSTATTAQLVQDVIDYRYDGAFVAGPVHHPGLHATPVFIEELVLVACPALKSLKDLPGLSELRTIVFQAGCSYRQRLEAFLAERGIVATQPLEFGSLDTIVSCVSAGVGVTMLPRGVVAEAAKAGRVSLHRLPAQQARVETLFVRRQDAYVSSALTAFLDILRVLHKRPAPRAAKSARVQPRALPAR</sequence>
<feature type="domain" description="HTH lysR-type" evidence="5">
    <location>
        <begin position="1"/>
        <end position="58"/>
    </location>
</feature>
<dbReference type="InterPro" id="IPR036388">
    <property type="entry name" value="WH-like_DNA-bd_sf"/>
</dbReference>
<dbReference type="PRINTS" id="PR00039">
    <property type="entry name" value="HTHLYSR"/>
</dbReference>
<evidence type="ECO:0000256" key="1">
    <source>
        <dbReference type="ARBA" id="ARBA00009437"/>
    </source>
</evidence>
<dbReference type="SUPFAM" id="SSF46785">
    <property type="entry name" value="Winged helix' DNA-binding domain"/>
    <property type="match status" value="1"/>
</dbReference>
<dbReference type="EMBL" id="NEVM01000001">
    <property type="protein sequence ID" value="OZI38433.1"/>
    <property type="molecule type" value="Genomic_DNA"/>
</dbReference>
<dbReference type="PANTHER" id="PTHR30126">
    <property type="entry name" value="HTH-TYPE TRANSCRIPTIONAL REGULATOR"/>
    <property type="match status" value="1"/>
</dbReference>